<evidence type="ECO:0000256" key="6">
    <source>
        <dbReference type="ARBA" id="ARBA00022967"/>
    </source>
</evidence>
<evidence type="ECO:0000313" key="11">
    <source>
        <dbReference type="Proteomes" id="UP001164790"/>
    </source>
</evidence>
<reference evidence="10" key="1">
    <citation type="submission" date="2022-10" db="EMBL/GenBank/DDBJ databases">
        <title>Comparative genomic analysis and in-vitro probiotic properties of the potential probiotic L. chiayiensis AACE 3.</title>
        <authorList>
            <person name="Kang X."/>
        </authorList>
    </citation>
    <scope>NUCLEOTIDE SEQUENCE</scope>
    <source>
        <strain evidence="10">AACE 3</strain>
    </source>
</reference>
<dbReference type="InterPro" id="IPR050763">
    <property type="entry name" value="ABC_transporter_ATP-binding"/>
</dbReference>
<evidence type="ECO:0000256" key="1">
    <source>
        <dbReference type="ARBA" id="ARBA00004413"/>
    </source>
</evidence>
<evidence type="ECO:0000256" key="2">
    <source>
        <dbReference type="ARBA" id="ARBA00022448"/>
    </source>
</evidence>
<keyword evidence="2" id="KW-0813">Transport</keyword>
<dbReference type="InterPro" id="IPR027417">
    <property type="entry name" value="P-loop_NTPase"/>
</dbReference>
<dbReference type="InterPro" id="IPR005894">
    <property type="entry name" value="DrrA"/>
</dbReference>
<dbReference type="GO" id="GO:0005524">
    <property type="term" value="F:ATP binding"/>
    <property type="evidence" value="ECO:0007669"/>
    <property type="project" value="UniProtKB-KW"/>
</dbReference>
<keyword evidence="4" id="KW-0547">Nucleotide-binding</keyword>
<evidence type="ECO:0000256" key="3">
    <source>
        <dbReference type="ARBA" id="ARBA00022475"/>
    </source>
</evidence>
<comment type="similarity">
    <text evidence="8">Belongs to the ABC transporter superfamily. Drug exporter-1 (DrugE1) (TC 3.A.1.105) family.</text>
</comment>
<dbReference type="SUPFAM" id="SSF52540">
    <property type="entry name" value="P-loop containing nucleoside triphosphate hydrolases"/>
    <property type="match status" value="1"/>
</dbReference>
<accession>A0ABY6H7V4</accession>
<sequence length="313" mass="34407">MKTENAIKVTNIKKSYGKKPVVQGVSFNVKKGEIFGLLGPNGAGKTTTLKVITTLLRQDEGTVLVNGFNTLTQGRKVRQQFSITGQTAAIDEELSARENLLIFGRLNGLTGAEAQTRANELLLDFDLSNSADQALATFSGGMRRRLDLAISLIGRPSILFLDEPTTGLDPRTRKQMWQAIQKLVSRGTTVLLTTQYLEEADSLADRIALIDHGRMITVGTPSELKQQIGGMQMRVEITNRQKLSQAEAIIKDVLSLPVSIDDRVLTTLLDNIKLQQVPQVLAQLQKMRISYTNLTIGTPSLDDVFMKLTVGKN</sequence>
<feature type="domain" description="ABC transporter" evidence="9">
    <location>
        <begin position="7"/>
        <end position="237"/>
    </location>
</feature>
<dbReference type="PROSITE" id="PS00211">
    <property type="entry name" value="ABC_TRANSPORTER_1"/>
    <property type="match status" value="1"/>
</dbReference>
<evidence type="ECO:0000259" key="9">
    <source>
        <dbReference type="PROSITE" id="PS50893"/>
    </source>
</evidence>
<organism evidence="10 11">
    <name type="scientific">Lacticaseibacillus chiayiensis</name>
    <dbReference type="NCBI Taxonomy" id="2100821"/>
    <lineage>
        <taxon>Bacteria</taxon>
        <taxon>Bacillati</taxon>
        <taxon>Bacillota</taxon>
        <taxon>Bacilli</taxon>
        <taxon>Lactobacillales</taxon>
        <taxon>Lactobacillaceae</taxon>
        <taxon>Lacticaseibacillus</taxon>
    </lineage>
</organism>
<name>A0ABY6H7V4_9LACO</name>
<dbReference type="NCBIfam" id="TIGR01188">
    <property type="entry name" value="drrA"/>
    <property type="match status" value="1"/>
</dbReference>
<gene>
    <name evidence="10" type="ORF">OFW50_13340</name>
</gene>
<dbReference type="EMBL" id="CP107523">
    <property type="protein sequence ID" value="UYN56430.1"/>
    <property type="molecule type" value="Genomic_DNA"/>
</dbReference>
<keyword evidence="7" id="KW-0472">Membrane</keyword>
<evidence type="ECO:0000256" key="8">
    <source>
        <dbReference type="ARBA" id="ARBA00049985"/>
    </source>
</evidence>
<dbReference type="PANTHER" id="PTHR42711:SF19">
    <property type="entry name" value="DOXORUBICIN RESISTANCE ATP-BINDING PROTEIN DRRA"/>
    <property type="match status" value="1"/>
</dbReference>
<dbReference type="Gene3D" id="3.40.50.300">
    <property type="entry name" value="P-loop containing nucleotide triphosphate hydrolases"/>
    <property type="match status" value="1"/>
</dbReference>
<dbReference type="SMART" id="SM00382">
    <property type="entry name" value="AAA"/>
    <property type="match status" value="1"/>
</dbReference>
<dbReference type="Proteomes" id="UP001164790">
    <property type="component" value="Chromosome"/>
</dbReference>
<dbReference type="RefSeq" id="WP_129319868.1">
    <property type="nucleotide sequence ID" value="NZ_CP074378.1"/>
</dbReference>
<dbReference type="Pfam" id="PF13732">
    <property type="entry name" value="DrrA1-3_C"/>
    <property type="match status" value="1"/>
</dbReference>
<evidence type="ECO:0000256" key="4">
    <source>
        <dbReference type="ARBA" id="ARBA00022741"/>
    </source>
</evidence>
<dbReference type="PROSITE" id="PS50893">
    <property type="entry name" value="ABC_TRANSPORTER_2"/>
    <property type="match status" value="1"/>
</dbReference>
<dbReference type="InterPro" id="IPR025302">
    <property type="entry name" value="DrrA1/2-like_C"/>
</dbReference>
<protein>
    <submittedName>
        <fullName evidence="10">ATP-binding cassette domain-containing protein</fullName>
    </submittedName>
</protein>
<keyword evidence="6" id="KW-1278">Translocase</keyword>
<dbReference type="Pfam" id="PF00005">
    <property type="entry name" value="ABC_tran"/>
    <property type="match status" value="1"/>
</dbReference>
<proteinExistence type="inferred from homology"/>
<keyword evidence="3" id="KW-1003">Cell membrane</keyword>
<evidence type="ECO:0000256" key="5">
    <source>
        <dbReference type="ARBA" id="ARBA00022840"/>
    </source>
</evidence>
<evidence type="ECO:0000256" key="7">
    <source>
        <dbReference type="ARBA" id="ARBA00023136"/>
    </source>
</evidence>
<dbReference type="PANTHER" id="PTHR42711">
    <property type="entry name" value="ABC TRANSPORTER ATP-BINDING PROTEIN"/>
    <property type="match status" value="1"/>
</dbReference>
<dbReference type="InterPro" id="IPR017871">
    <property type="entry name" value="ABC_transporter-like_CS"/>
</dbReference>
<keyword evidence="11" id="KW-1185">Reference proteome</keyword>
<comment type="subcellular location">
    <subcellularLocation>
        <location evidence="1">Cell membrane</location>
        <topology evidence="1">Peripheral membrane protein</topology>
        <orientation evidence="1">Cytoplasmic side</orientation>
    </subcellularLocation>
</comment>
<dbReference type="InterPro" id="IPR003593">
    <property type="entry name" value="AAA+_ATPase"/>
</dbReference>
<keyword evidence="5 10" id="KW-0067">ATP-binding</keyword>
<evidence type="ECO:0000313" key="10">
    <source>
        <dbReference type="EMBL" id="UYN56430.1"/>
    </source>
</evidence>
<dbReference type="InterPro" id="IPR003439">
    <property type="entry name" value="ABC_transporter-like_ATP-bd"/>
</dbReference>